<accession>A0A641RJ47</accession>
<evidence type="ECO:0000256" key="2">
    <source>
        <dbReference type="ARBA" id="ARBA00022448"/>
    </source>
</evidence>
<proteinExistence type="inferred from homology"/>
<evidence type="ECO:0000313" key="8">
    <source>
        <dbReference type="EMBL" id="KAA4017196.1"/>
    </source>
</evidence>
<evidence type="ECO:0000256" key="4">
    <source>
        <dbReference type="ARBA" id="ARBA00022692"/>
    </source>
</evidence>
<evidence type="ECO:0000256" key="6">
    <source>
        <dbReference type="ARBA" id="ARBA00023237"/>
    </source>
</evidence>
<dbReference type="InterPro" id="IPR036942">
    <property type="entry name" value="Beta-barrel_TonB_sf"/>
</dbReference>
<evidence type="ECO:0000256" key="3">
    <source>
        <dbReference type="ARBA" id="ARBA00022452"/>
    </source>
</evidence>
<comment type="caution">
    <text evidence="8">The sequence shown here is derived from an EMBL/GenBank/DDBJ whole genome shotgun (WGS) entry which is preliminary data.</text>
</comment>
<feature type="non-terminal residue" evidence="8">
    <location>
        <position position="1"/>
    </location>
</feature>
<dbReference type="InterPro" id="IPR039426">
    <property type="entry name" value="TonB-dep_rcpt-like"/>
</dbReference>
<evidence type="ECO:0000256" key="1">
    <source>
        <dbReference type="ARBA" id="ARBA00004571"/>
    </source>
</evidence>
<evidence type="ECO:0000256" key="7">
    <source>
        <dbReference type="PROSITE-ProRule" id="PRU01360"/>
    </source>
</evidence>
<dbReference type="EMBL" id="VWKO01000530">
    <property type="protein sequence ID" value="KAA4017196.1"/>
    <property type="molecule type" value="Genomic_DNA"/>
</dbReference>
<keyword evidence="2 7" id="KW-0813">Transport</keyword>
<dbReference type="AlphaFoldDB" id="A0A641RJ47"/>
<comment type="similarity">
    <text evidence="7">Belongs to the TonB-dependent receptor family.</text>
</comment>
<sequence length="352" mass="39513">LYNSSVRSELIKSWEFGAEIRFFNNRLGFDFSWYKSNATRQLINLPMDNLSGYEKRKVNAGNIENKGFELMVNARPIELKNGFSWDLMVNFSANKNRIIELYKTADEEITLYPLGGYDNLQVYATAGGNYGEIWGTVLKRVTDEKSPYYGKLITQNGLPTATTEKQKIGNQQPDALLGISSTFNYKGWSLNFLIDSRFGGDIFSGTHQTMQAAGTSNVTVVNGERPQMVVDGVFMNEKGEYEKNTTEISTQQYWNAVAGGNLGVGEINIYSATNIRLRNLGLSYTFSKQQLKRTPFTQLKLGVSCNNVWMLKSHMNGIDPESIYATSTNATGFEYGSSPTSRTYLFNVTFGF</sequence>
<keyword evidence="4 7" id="KW-0812">Transmembrane</keyword>
<dbReference type="Gene3D" id="2.40.170.20">
    <property type="entry name" value="TonB-dependent receptor, beta-barrel domain"/>
    <property type="match status" value="1"/>
</dbReference>
<keyword evidence="8" id="KW-0675">Receptor</keyword>
<comment type="subcellular location">
    <subcellularLocation>
        <location evidence="1 7">Cell outer membrane</location>
        <topology evidence="1 7">Multi-pass membrane protein</topology>
    </subcellularLocation>
</comment>
<keyword evidence="3 7" id="KW-1134">Transmembrane beta strand</keyword>
<dbReference type="SUPFAM" id="SSF56935">
    <property type="entry name" value="Porins"/>
    <property type="match status" value="1"/>
</dbReference>
<name>A0A641RJ47_BACOV</name>
<dbReference type="GO" id="GO:0009279">
    <property type="term" value="C:cell outer membrane"/>
    <property type="evidence" value="ECO:0007669"/>
    <property type="project" value="UniProtKB-SubCell"/>
</dbReference>
<dbReference type="PROSITE" id="PS52016">
    <property type="entry name" value="TONB_DEPENDENT_REC_3"/>
    <property type="match status" value="1"/>
</dbReference>
<keyword evidence="6 7" id="KW-0998">Cell outer membrane</keyword>
<keyword evidence="5 7" id="KW-0472">Membrane</keyword>
<protein>
    <submittedName>
        <fullName evidence="8">TonB-dependent receptor</fullName>
    </submittedName>
</protein>
<evidence type="ECO:0000256" key="5">
    <source>
        <dbReference type="ARBA" id="ARBA00023136"/>
    </source>
</evidence>
<organism evidence="8">
    <name type="scientific">Bacteroides ovatus</name>
    <dbReference type="NCBI Taxonomy" id="28116"/>
    <lineage>
        <taxon>Bacteria</taxon>
        <taxon>Pseudomonadati</taxon>
        <taxon>Bacteroidota</taxon>
        <taxon>Bacteroidia</taxon>
        <taxon>Bacteroidales</taxon>
        <taxon>Bacteroidaceae</taxon>
        <taxon>Bacteroides</taxon>
    </lineage>
</organism>
<gene>
    <name evidence="8" type="ORF">F3D60_31400</name>
</gene>
<reference evidence="8" key="1">
    <citation type="journal article" date="2019" name="Nat. Med.">
        <title>A library of human gut bacterial isolates paired with longitudinal multiomics data enables mechanistic microbiome research.</title>
        <authorList>
            <person name="Poyet M."/>
            <person name="Groussin M."/>
            <person name="Gibbons S.M."/>
            <person name="Avila-Pacheco J."/>
            <person name="Jiang X."/>
            <person name="Kearney S.M."/>
            <person name="Perrotta A.R."/>
            <person name="Berdy B."/>
            <person name="Zhao S."/>
            <person name="Lieberman T.D."/>
            <person name="Swanson P.K."/>
            <person name="Smith M."/>
            <person name="Roesemann S."/>
            <person name="Alexander J.E."/>
            <person name="Rich S.A."/>
            <person name="Livny J."/>
            <person name="Vlamakis H."/>
            <person name="Clish C."/>
            <person name="Bullock K."/>
            <person name="Deik A."/>
            <person name="Scott J."/>
            <person name="Pierce K.A."/>
            <person name="Xavier R.J."/>
            <person name="Alm E.J."/>
        </authorList>
    </citation>
    <scope>NUCLEOTIDE SEQUENCE</scope>
    <source>
        <strain evidence="8">BIOML-A147</strain>
    </source>
</reference>